<feature type="domain" description="4Fe-4S ferredoxin-type" evidence="4">
    <location>
        <begin position="285"/>
        <end position="313"/>
    </location>
</feature>
<evidence type="ECO:0000256" key="1">
    <source>
        <dbReference type="ARBA" id="ARBA00022723"/>
    </source>
</evidence>
<proteinExistence type="predicted"/>
<evidence type="ECO:0000256" key="2">
    <source>
        <dbReference type="ARBA" id="ARBA00023004"/>
    </source>
</evidence>
<dbReference type="eggNOG" id="COG1149">
    <property type="taxonomic scope" value="Bacteria"/>
</dbReference>
<gene>
    <name evidence="5" type="ordered locus">Acid_1380</name>
</gene>
<dbReference type="EMBL" id="CP000473">
    <property type="protein sequence ID" value="ABJ82373.1"/>
    <property type="molecule type" value="Genomic_DNA"/>
</dbReference>
<dbReference type="InterPro" id="IPR017896">
    <property type="entry name" value="4Fe4S_Fe-S-bd"/>
</dbReference>
<feature type="domain" description="4Fe-4S ferredoxin-type" evidence="4">
    <location>
        <begin position="314"/>
        <end position="343"/>
    </location>
</feature>
<dbReference type="GO" id="GO:0051536">
    <property type="term" value="F:iron-sulfur cluster binding"/>
    <property type="evidence" value="ECO:0007669"/>
    <property type="project" value="UniProtKB-KW"/>
</dbReference>
<dbReference type="Pfam" id="PF12838">
    <property type="entry name" value="Fer4_7"/>
    <property type="match status" value="1"/>
</dbReference>
<evidence type="ECO:0000259" key="4">
    <source>
        <dbReference type="PROSITE" id="PS51379"/>
    </source>
</evidence>
<sequence>MYNQKQMQTSESENIYRRLQRHLDRMPVAFPATPSGVELRILQRLFTPEEAGIALELSAIPEPAANIHKRFGSRITLEKLCGELEHMASKGTILAFPVAGEMRYGKMIFAIGMYERQLKTLTPEFEHESRQYFDEAFGAAFHTGKTTQLRIVPVNKQIAVERGVSTYDRIRAHIEQSPGPFGTLRCICRHGHDLLDQPCTRTKLRDNCLMIGPAAQWAVDSGSGRAVTREEMLDLLDCADRDGLVLQPENTKSPMFVCCCCGCCCGVLHSAKRLPRPADFFSTNFYAAVDDAACESCGACEMRCQMDAITSPEGKAVVDRARCIGCALCVSTCPSGALRLEALGHLVDPPDDTKALYLRMFQERYGRWGLAKLGARKLLGMKI</sequence>
<keyword evidence="1" id="KW-0479">Metal-binding</keyword>
<evidence type="ECO:0000256" key="3">
    <source>
        <dbReference type="ARBA" id="ARBA00023014"/>
    </source>
</evidence>
<dbReference type="InParanoid" id="Q029B8"/>
<dbReference type="PROSITE" id="PS51379">
    <property type="entry name" value="4FE4S_FER_2"/>
    <property type="match status" value="2"/>
</dbReference>
<organism evidence="5">
    <name type="scientific">Solibacter usitatus (strain Ellin6076)</name>
    <dbReference type="NCBI Taxonomy" id="234267"/>
    <lineage>
        <taxon>Bacteria</taxon>
        <taxon>Pseudomonadati</taxon>
        <taxon>Acidobacteriota</taxon>
        <taxon>Terriglobia</taxon>
        <taxon>Bryobacterales</taxon>
        <taxon>Solibacteraceae</taxon>
        <taxon>Candidatus Solibacter</taxon>
    </lineage>
</organism>
<dbReference type="KEGG" id="sus:Acid_1380"/>
<name>Q029B8_SOLUE</name>
<dbReference type="AlphaFoldDB" id="Q029B8"/>
<evidence type="ECO:0000313" key="5">
    <source>
        <dbReference type="EMBL" id="ABJ82373.1"/>
    </source>
</evidence>
<dbReference type="GO" id="GO:0046872">
    <property type="term" value="F:metal ion binding"/>
    <property type="evidence" value="ECO:0007669"/>
    <property type="project" value="UniProtKB-KW"/>
</dbReference>
<dbReference type="STRING" id="234267.Acid_1380"/>
<keyword evidence="3" id="KW-0411">Iron-sulfur</keyword>
<dbReference type="PROSITE" id="PS00198">
    <property type="entry name" value="4FE4S_FER_1"/>
    <property type="match status" value="1"/>
</dbReference>
<reference evidence="5" key="1">
    <citation type="submission" date="2006-10" db="EMBL/GenBank/DDBJ databases">
        <title>Complete sequence of Solibacter usitatus Ellin6076.</title>
        <authorList>
            <consortium name="US DOE Joint Genome Institute"/>
            <person name="Copeland A."/>
            <person name="Lucas S."/>
            <person name="Lapidus A."/>
            <person name="Barry K."/>
            <person name="Detter J.C."/>
            <person name="Glavina del Rio T."/>
            <person name="Hammon N."/>
            <person name="Israni S."/>
            <person name="Dalin E."/>
            <person name="Tice H."/>
            <person name="Pitluck S."/>
            <person name="Thompson L.S."/>
            <person name="Brettin T."/>
            <person name="Bruce D."/>
            <person name="Han C."/>
            <person name="Tapia R."/>
            <person name="Gilna P."/>
            <person name="Schmutz J."/>
            <person name="Larimer F."/>
            <person name="Land M."/>
            <person name="Hauser L."/>
            <person name="Kyrpides N."/>
            <person name="Mikhailova N."/>
            <person name="Janssen P.H."/>
            <person name="Kuske C.R."/>
            <person name="Richardson P."/>
        </authorList>
    </citation>
    <scope>NUCLEOTIDE SEQUENCE</scope>
    <source>
        <strain evidence="5">Ellin6076</strain>
    </source>
</reference>
<protein>
    <submittedName>
        <fullName evidence="5">4Fe-4S ferredoxin, iron-sulfur binding domain protein</fullName>
    </submittedName>
</protein>
<dbReference type="InterPro" id="IPR017900">
    <property type="entry name" value="4Fe4S_Fe_S_CS"/>
</dbReference>
<dbReference type="Gene3D" id="3.30.70.20">
    <property type="match status" value="1"/>
</dbReference>
<keyword evidence="2" id="KW-0408">Iron</keyword>
<dbReference type="SUPFAM" id="SSF54862">
    <property type="entry name" value="4Fe-4S ferredoxins"/>
    <property type="match status" value="1"/>
</dbReference>
<accession>Q029B8</accession>
<dbReference type="HOGENOM" id="CLU_043380_0_0_0"/>